<accession>A0AB74U8U0</accession>
<evidence type="ECO:0000313" key="1">
    <source>
        <dbReference type="EMBL" id="XCJ80094.1"/>
    </source>
</evidence>
<organism evidence="1">
    <name type="scientific">Salinicola endophyticus</name>
    <dbReference type="NCBI Taxonomy" id="1949083"/>
    <lineage>
        <taxon>Bacteria</taxon>
        <taxon>Pseudomonadati</taxon>
        <taxon>Pseudomonadota</taxon>
        <taxon>Gammaproteobacteria</taxon>
        <taxon>Oceanospirillales</taxon>
        <taxon>Halomonadaceae</taxon>
        <taxon>Salinicola</taxon>
    </lineage>
</organism>
<gene>
    <name evidence="1" type="ORF">ABV408_02690</name>
</gene>
<name>A0AB74U8U0_9GAMM</name>
<dbReference type="EMBL" id="CP159578">
    <property type="protein sequence ID" value="XCJ80094.1"/>
    <property type="molecule type" value="Genomic_DNA"/>
</dbReference>
<dbReference type="RefSeq" id="WP_353980940.1">
    <property type="nucleotide sequence ID" value="NZ_CP159578.1"/>
</dbReference>
<proteinExistence type="predicted"/>
<dbReference type="AlphaFoldDB" id="A0AB74U8U0"/>
<protein>
    <submittedName>
        <fullName evidence="1">Uncharacterized protein</fullName>
    </submittedName>
</protein>
<reference evidence="1" key="1">
    <citation type="submission" date="2024-06" db="EMBL/GenBank/DDBJ databases">
        <title>Complete genome of Salinicola endophyticus HNIBRBA4755.</title>
        <authorList>
            <person name="Shin S.Y."/>
            <person name="Kang H."/>
            <person name="Song J."/>
        </authorList>
    </citation>
    <scope>NUCLEOTIDE SEQUENCE</scope>
    <source>
        <strain evidence="1">HNIBRBA4755</strain>
    </source>
</reference>
<sequence length="79" mass="8686">MNQNMTLTQTHPASGAEKIARGTLQEAGELAVLSDMSGATRHRYALVIAFDSEEALRQAVTHHRCAYRDGQHVQELTHG</sequence>